<feature type="compositionally biased region" description="Acidic residues" evidence="1">
    <location>
        <begin position="165"/>
        <end position="183"/>
    </location>
</feature>
<protein>
    <submittedName>
        <fullName evidence="2">Uncharacterized protein</fullName>
    </submittedName>
</protein>
<dbReference type="AlphaFoldDB" id="A0A146L707"/>
<feature type="region of interest" description="Disordered" evidence="1">
    <location>
        <begin position="36"/>
        <end position="184"/>
    </location>
</feature>
<sequence>GSNSFCTLLHTYPPIHTDIQDSIMAVKNTSQTKVAAKTNKKAVTKSVGSNSSMDRRSKAATVDYDNRKKTTHSGTNSTHCKKPSVPPCVTGSFASSASDMPTRKKARLTSNGVSNEACKQTRGKVLTMTKLSRSSKDKQRGKETLQSELHDGELHTSFRQGRQDESEEEKESDKDEDGDDLTFDDVLHSDSEAFSSDDDDFEAKAEKFRQRMQAQQSLADAEVHEEHTHRVAKVDVLHAATMLD</sequence>
<organism evidence="2">
    <name type="scientific">Lygus hesperus</name>
    <name type="common">Western plant bug</name>
    <dbReference type="NCBI Taxonomy" id="30085"/>
    <lineage>
        <taxon>Eukaryota</taxon>
        <taxon>Metazoa</taxon>
        <taxon>Ecdysozoa</taxon>
        <taxon>Arthropoda</taxon>
        <taxon>Hexapoda</taxon>
        <taxon>Insecta</taxon>
        <taxon>Pterygota</taxon>
        <taxon>Neoptera</taxon>
        <taxon>Paraneoptera</taxon>
        <taxon>Hemiptera</taxon>
        <taxon>Heteroptera</taxon>
        <taxon>Panheteroptera</taxon>
        <taxon>Cimicomorpha</taxon>
        <taxon>Miridae</taxon>
        <taxon>Mirini</taxon>
        <taxon>Lygus</taxon>
    </lineage>
</organism>
<reference evidence="2" key="1">
    <citation type="journal article" date="2016" name="Gigascience">
        <title>De novo construction of an expanded transcriptome assembly for the western tarnished plant bug, Lygus hesperus.</title>
        <authorList>
            <person name="Tassone E.E."/>
            <person name="Geib S.M."/>
            <person name="Hall B."/>
            <person name="Fabrick J.A."/>
            <person name="Brent C.S."/>
            <person name="Hull J.J."/>
        </authorList>
    </citation>
    <scope>NUCLEOTIDE SEQUENCE</scope>
</reference>
<gene>
    <name evidence="2" type="ORF">g.27571</name>
</gene>
<evidence type="ECO:0000256" key="1">
    <source>
        <dbReference type="SAM" id="MobiDB-lite"/>
    </source>
</evidence>
<dbReference type="EMBL" id="GDHC01014415">
    <property type="protein sequence ID" value="JAQ04214.1"/>
    <property type="molecule type" value="Transcribed_RNA"/>
</dbReference>
<feature type="compositionally biased region" description="Basic and acidic residues" evidence="1">
    <location>
        <begin position="134"/>
        <end position="164"/>
    </location>
</feature>
<proteinExistence type="predicted"/>
<accession>A0A146L707</accession>
<feature type="compositionally biased region" description="Polar residues" evidence="1">
    <location>
        <begin position="108"/>
        <end position="118"/>
    </location>
</feature>
<feature type="non-terminal residue" evidence="2">
    <location>
        <position position="1"/>
    </location>
</feature>
<evidence type="ECO:0000313" key="2">
    <source>
        <dbReference type="EMBL" id="JAQ04214.1"/>
    </source>
</evidence>
<name>A0A146L707_LYGHE</name>